<dbReference type="SUPFAM" id="SSF50249">
    <property type="entry name" value="Nucleic acid-binding proteins"/>
    <property type="match status" value="1"/>
</dbReference>
<protein>
    <recommendedName>
        <fullName evidence="7">30S ribosomal protein S17, chloroplastic</fullName>
    </recommendedName>
</protein>
<dbReference type="AlphaFoldDB" id="A0A250XFS4"/>
<gene>
    <name evidence="5" type="ORF">CEUSTIGMA_g9345.t1</name>
</gene>
<evidence type="ECO:0000256" key="3">
    <source>
        <dbReference type="ARBA" id="ARBA00023274"/>
    </source>
</evidence>
<dbReference type="InterPro" id="IPR000266">
    <property type="entry name" value="Ribosomal_uS17"/>
</dbReference>
<dbReference type="CDD" id="cd00364">
    <property type="entry name" value="Ribosomal_uS17"/>
    <property type="match status" value="1"/>
</dbReference>
<comment type="caution">
    <text evidence="5">The sequence shown here is derived from an EMBL/GenBank/DDBJ whole genome shotgun (WGS) entry which is preliminary data.</text>
</comment>
<reference evidence="5 6" key="1">
    <citation type="submission" date="2017-08" db="EMBL/GenBank/DDBJ databases">
        <title>Acidophilic green algal genome provides insights into adaptation to an acidic environment.</title>
        <authorList>
            <person name="Hirooka S."/>
            <person name="Hirose Y."/>
            <person name="Kanesaki Y."/>
            <person name="Higuchi S."/>
            <person name="Fujiwara T."/>
            <person name="Onuma R."/>
            <person name="Era A."/>
            <person name="Ohbayashi R."/>
            <person name="Uzuka A."/>
            <person name="Nozaki H."/>
            <person name="Yoshikawa H."/>
            <person name="Miyagishima S.Y."/>
        </authorList>
    </citation>
    <scope>NUCLEOTIDE SEQUENCE [LARGE SCALE GENOMIC DNA]</scope>
    <source>
        <strain evidence="5 6">NIES-2499</strain>
    </source>
</reference>
<dbReference type="PANTHER" id="PTHR10744:SF1">
    <property type="entry name" value="SMALL RIBOSOMAL SUBUNIT PROTEIN US17M"/>
    <property type="match status" value="1"/>
</dbReference>
<organism evidence="5 6">
    <name type="scientific">Chlamydomonas eustigma</name>
    <dbReference type="NCBI Taxonomy" id="1157962"/>
    <lineage>
        <taxon>Eukaryota</taxon>
        <taxon>Viridiplantae</taxon>
        <taxon>Chlorophyta</taxon>
        <taxon>core chlorophytes</taxon>
        <taxon>Chlorophyceae</taxon>
        <taxon>CS clade</taxon>
        <taxon>Chlamydomonadales</taxon>
        <taxon>Chlamydomonadaceae</taxon>
        <taxon>Chlamydomonas</taxon>
    </lineage>
</organism>
<dbReference type="EMBL" id="BEGY01000072">
    <property type="protein sequence ID" value="GAX81917.1"/>
    <property type="molecule type" value="Genomic_DNA"/>
</dbReference>
<dbReference type="OrthoDB" id="274752at2759"/>
<sequence>MGGSVFVGRVVSNRMQKTAVVAVHYAIWVPKYKVYQKRVSRHQAHDEKQACVVGDIVRIQATRNLPTFRRLSKHKSYKITDIIRRTSVYDPLEAARIAADHDASRRKQQTLGPGGAAAAAAAGEEGAAVGEGGRAGAPSALEVARFKVEETAQRLQALRNMYLKEMGGTSGAAAAANISGSSTATKSTTGSLLQKGFGLKPRPAAPSSSSST</sequence>
<keyword evidence="6" id="KW-1185">Reference proteome</keyword>
<comment type="similarity">
    <text evidence="1">Belongs to the universal ribosomal protein uS17 family.</text>
</comment>
<keyword evidence="3" id="KW-0687">Ribonucleoprotein</keyword>
<dbReference type="GO" id="GO:0005739">
    <property type="term" value="C:mitochondrion"/>
    <property type="evidence" value="ECO:0007669"/>
    <property type="project" value="TreeGrafter"/>
</dbReference>
<name>A0A250XFS4_9CHLO</name>
<dbReference type="STRING" id="1157962.A0A250XFS4"/>
<evidence type="ECO:0000256" key="1">
    <source>
        <dbReference type="ARBA" id="ARBA00010254"/>
    </source>
</evidence>
<dbReference type="PANTHER" id="PTHR10744">
    <property type="entry name" value="40S RIBOSOMAL PROTEIN S11 FAMILY MEMBER"/>
    <property type="match status" value="1"/>
</dbReference>
<dbReference type="Pfam" id="PF00366">
    <property type="entry name" value="Ribosomal_S17"/>
    <property type="match status" value="1"/>
</dbReference>
<evidence type="ECO:0000256" key="2">
    <source>
        <dbReference type="ARBA" id="ARBA00022980"/>
    </source>
</evidence>
<proteinExistence type="inferred from homology"/>
<dbReference type="GO" id="GO:1990904">
    <property type="term" value="C:ribonucleoprotein complex"/>
    <property type="evidence" value="ECO:0007669"/>
    <property type="project" value="UniProtKB-KW"/>
</dbReference>
<keyword evidence="2" id="KW-0689">Ribosomal protein</keyword>
<feature type="compositionally biased region" description="Low complexity" evidence="4">
    <location>
        <begin position="173"/>
        <end position="191"/>
    </location>
</feature>
<dbReference type="Gene3D" id="2.40.50.140">
    <property type="entry name" value="Nucleic acid-binding proteins"/>
    <property type="match status" value="1"/>
</dbReference>
<dbReference type="InterPro" id="IPR012340">
    <property type="entry name" value="NA-bd_OB-fold"/>
</dbReference>
<evidence type="ECO:0000313" key="6">
    <source>
        <dbReference type="Proteomes" id="UP000232323"/>
    </source>
</evidence>
<feature type="region of interest" description="Disordered" evidence="4">
    <location>
        <begin position="173"/>
        <end position="212"/>
    </location>
</feature>
<dbReference type="Proteomes" id="UP000232323">
    <property type="component" value="Unassembled WGS sequence"/>
</dbReference>
<evidence type="ECO:0000256" key="4">
    <source>
        <dbReference type="SAM" id="MobiDB-lite"/>
    </source>
</evidence>
<accession>A0A250XFS4</accession>
<dbReference type="GO" id="GO:0003735">
    <property type="term" value="F:structural constituent of ribosome"/>
    <property type="evidence" value="ECO:0007669"/>
    <property type="project" value="InterPro"/>
</dbReference>
<dbReference type="GO" id="GO:0006412">
    <property type="term" value="P:translation"/>
    <property type="evidence" value="ECO:0007669"/>
    <property type="project" value="InterPro"/>
</dbReference>
<dbReference type="GO" id="GO:0005840">
    <property type="term" value="C:ribosome"/>
    <property type="evidence" value="ECO:0007669"/>
    <property type="project" value="UniProtKB-KW"/>
</dbReference>
<evidence type="ECO:0008006" key="7">
    <source>
        <dbReference type="Google" id="ProtNLM"/>
    </source>
</evidence>
<evidence type="ECO:0000313" key="5">
    <source>
        <dbReference type="EMBL" id="GAX81917.1"/>
    </source>
</evidence>